<dbReference type="PANTHER" id="PTHR43847">
    <property type="entry name" value="BLL3993 PROTEIN"/>
    <property type="match status" value="1"/>
</dbReference>
<keyword evidence="6" id="KW-0808">Transferase</keyword>
<dbReference type="EMBL" id="FMWG01000005">
    <property type="protein sequence ID" value="SCZ63792.1"/>
    <property type="molecule type" value="Genomic_DNA"/>
</dbReference>
<evidence type="ECO:0000256" key="1">
    <source>
        <dbReference type="ARBA" id="ARBA00004127"/>
    </source>
</evidence>
<dbReference type="GO" id="GO:0008168">
    <property type="term" value="F:methyltransferase activity"/>
    <property type="evidence" value="ECO:0007669"/>
    <property type="project" value="UniProtKB-KW"/>
</dbReference>
<evidence type="ECO:0000256" key="4">
    <source>
        <dbReference type="ARBA" id="ARBA00023136"/>
    </source>
</evidence>
<evidence type="ECO:0000256" key="5">
    <source>
        <dbReference type="SAM" id="Phobius"/>
    </source>
</evidence>
<organism evidence="6 7">
    <name type="scientific">Epibacterium ulvae</name>
    <dbReference type="NCBI Taxonomy" id="1156985"/>
    <lineage>
        <taxon>Bacteria</taxon>
        <taxon>Pseudomonadati</taxon>
        <taxon>Pseudomonadota</taxon>
        <taxon>Alphaproteobacteria</taxon>
        <taxon>Rhodobacterales</taxon>
        <taxon>Roseobacteraceae</taxon>
        <taxon>Epibacterium</taxon>
    </lineage>
</organism>
<dbReference type="Gene3D" id="1.20.120.1630">
    <property type="match status" value="1"/>
</dbReference>
<dbReference type="STRING" id="1156985.SAMN04488118_105122"/>
<name>A0A1G5QPV4_9RHOB</name>
<dbReference type="GO" id="GO:0032259">
    <property type="term" value="P:methylation"/>
    <property type="evidence" value="ECO:0007669"/>
    <property type="project" value="UniProtKB-KW"/>
</dbReference>
<dbReference type="Pfam" id="PF04191">
    <property type="entry name" value="PEMT"/>
    <property type="match status" value="1"/>
</dbReference>
<dbReference type="RefSeq" id="WP_157843933.1">
    <property type="nucleotide sequence ID" value="NZ_CANLDO010000007.1"/>
</dbReference>
<dbReference type="GO" id="GO:0012505">
    <property type="term" value="C:endomembrane system"/>
    <property type="evidence" value="ECO:0007669"/>
    <property type="project" value="UniProtKB-SubCell"/>
</dbReference>
<dbReference type="Proteomes" id="UP000198767">
    <property type="component" value="Unassembled WGS sequence"/>
</dbReference>
<evidence type="ECO:0000313" key="7">
    <source>
        <dbReference type="Proteomes" id="UP000198767"/>
    </source>
</evidence>
<dbReference type="OrthoDB" id="9811969at2"/>
<feature type="transmembrane region" description="Helical" evidence="5">
    <location>
        <begin position="95"/>
        <end position="121"/>
    </location>
</feature>
<reference evidence="6 7" key="1">
    <citation type="submission" date="2016-10" db="EMBL/GenBank/DDBJ databases">
        <authorList>
            <person name="de Groot N.N."/>
        </authorList>
    </citation>
    <scope>NUCLEOTIDE SEQUENCE [LARGE SCALE GENOMIC DNA]</scope>
    <source>
        <strain evidence="6 7">U95</strain>
    </source>
</reference>
<sequence length="152" mass="17938">MAPKFISRWLDIPPIWLLGHIVVVAWFAPFVSVDWDFAHEVIACVFWGVAAVLIATAAFEFFRFKTTVHPHNKPRFLIKTGVFRQSRNPIYLADLLVLLGVVIWFKALFALPVLVVFFWIVQTRFIACEEQRLSQLFPDDWRDYCERVRRWV</sequence>
<feature type="transmembrane region" description="Helical" evidence="5">
    <location>
        <begin position="37"/>
        <end position="62"/>
    </location>
</feature>
<evidence type="ECO:0000256" key="3">
    <source>
        <dbReference type="ARBA" id="ARBA00022989"/>
    </source>
</evidence>
<proteinExistence type="predicted"/>
<keyword evidence="6" id="KW-0489">Methyltransferase</keyword>
<evidence type="ECO:0000256" key="2">
    <source>
        <dbReference type="ARBA" id="ARBA00022692"/>
    </source>
</evidence>
<keyword evidence="3 5" id="KW-1133">Transmembrane helix</keyword>
<accession>A0A1G5QPV4</accession>
<gene>
    <name evidence="6" type="ORF">SAMN04488118_105122</name>
</gene>
<keyword evidence="7" id="KW-1185">Reference proteome</keyword>
<dbReference type="PANTHER" id="PTHR43847:SF1">
    <property type="entry name" value="BLL3993 PROTEIN"/>
    <property type="match status" value="1"/>
</dbReference>
<keyword evidence="4 5" id="KW-0472">Membrane</keyword>
<comment type="subcellular location">
    <subcellularLocation>
        <location evidence="1">Endomembrane system</location>
        <topology evidence="1">Multi-pass membrane protein</topology>
    </subcellularLocation>
</comment>
<evidence type="ECO:0000313" key="6">
    <source>
        <dbReference type="EMBL" id="SCZ63792.1"/>
    </source>
</evidence>
<keyword evidence="2 5" id="KW-0812">Transmembrane</keyword>
<dbReference type="InterPro" id="IPR052527">
    <property type="entry name" value="Metal_cation-efflux_comp"/>
</dbReference>
<feature type="transmembrane region" description="Helical" evidence="5">
    <location>
        <begin position="12"/>
        <end position="31"/>
    </location>
</feature>
<dbReference type="InterPro" id="IPR007318">
    <property type="entry name" value="Phopholipid_MeTrfase"/>
</dbReference>
<dbReference type="AlphaFoldDB" id="A0A1G5QPV4"/>
<protein>
    <submittedName>
        <fullName evidence="6">Protein-S-isoprenylcysteine O-methyltransferase Ste14</fullName>
    </submittedName>
</protein>